<dbReference type="RefSeq" id="WP_150039586.1">
    <property type="nucleotide sequence ID" value="NZ_OW485601.1"/>
</dbReference>
<proteinExistence type="predicted"/>
<evidence type="ECO:0000313" key="3">
    <source>
        <dbReference type="Proteomes" id="UP000325255"/>
    </source>
</evidence>
<feature type="region of interest" description="Disordered" evidence="1">
    <location>
        <begin position="372"/>
        <end position="400"/>
    </location>
</feature>
<feature type="region of interest" description="Disordered" evidence="1">
    <location>
        <begin position="209"/>
        <end position="242"/>
    </location>
</feature>
<evidence type="ECO:0000313" key="2">
    <source>
        <dbReference type="EMBL" id="KAA5613475.1"/>
    </source>
</evidence>
<feature type="region of interest" description="Disordered" evidence="1">
    <location>
        <begin position="263"/>
        <end position="283"/>
    </location>
</feature>
<feature type="region of interest" description="Disordered" evidence="1">
    <location>
        <begin position="424"/>
        <end position="445"/>
    </location>
</feature>
<accession>A0A5M6J1G1</accession>
<feature type="compositionally biased region" description="Basic and acidic residues" evidence="1">
    <location>
        <begin position="232"/>
        <end position="242"/>
    </location>
</feature>
<sequence>MLEAFRIGVMLNLESNAPDVLSGIGRDLLGVQQGAGAATAALGRFRAAWAGVAGVTPGPAALALLRSLETQRESLARQQVAWRGTAVAGGEVRVATDAIGGALPFAPDPQRTGRSIAGAGSAAPVAGAAMPDAPALLARMLRGLPDRAEPPPRPGLFDDMGPMMAAPRPWRGAGEGGAAEAKADSPAGGGMGDMITALREVVQATRLAQGRGQPETATPAGSLVDGIAGSRGDLRDGVRHEMPASWPLPRPLHVGEEFVARRPERGGALPRRGTGLPLVPPRPAMIGDGRVSAAAGVPRHEASIGTALAGMASALTRFGLRPGIGGGADAVPVAGVAAAGHPGGIDHLLPGVVAPAGLPFARPDAEALRWRGLAEPDGERARPREGEAGGRDQAASGAGSGRDLVLNVTLAVDGHELARTLARLGDGPLSGTGSFDGRRNMLTAA</sequence>
<organism evidence="2 3">
    <name type="scientific">Rhodovastum atsumiense</name>
    <dbReference type="NCBI Taxonomy" id="504468"/>
    <lineage>
        <taxon>Bacteria</taxon>
        <taxon>Pseudomonadati</taxon>
        <taxon>Pseudomonadota</taxon>
        <taxon>Alphaproteobacteria</taxon>
        <taxon>Acetobacterales</taxon>
        <taxon>Acetobacteraceae</taxon>
        <taxon>Rhodovastum</taxon>
    </lineage>
</organism>
<reference evidence="2 3" key="1">
    <citation type="submission" date="2019-09" db="EMBL/GenBank/DDBJ databases">
        <title>Genome sequence of Rhodovastum atsumiense, a diverse member of the Acetobacteraceae family of non-sulfur purple photosynthetic bacteria.</title>
        <authorList>
            <person name="Meyer T."/>
            <person name="Kyndt J."/>
        </authorList>
    </citation>
    <scope>NUCLEOTIDE SEQUENCE [LARGE SCALE GENOMIC DNA]</scope>
    <source>
        <strain evidence="2 3">DSM 21279</strain>
    </source>
</reference>
<protein>
    <submittedName>
        <fullName evidence="2">Uncharacterized protein</fullName>
    </submittedName>
</protein>
<feature type="compositionally biased region" description="Basic and acidic residues" evidence="1">
    <location>
        <begin position="372"/>
        <end position="390"/>
    </location>
</feature>
<gene>
    <name evidence="2" type="ORF">F1189_05310</name>
</gene>
<name>A0A5M6J1G1_9PROT</name>
<dbReference type="Proteomes" id="UP000325255">
    <property type="component" value="Unassembled WGS sequence"/>
</dbReference>
<dbReference type="EMBL" id="VWPK01000006">
    <property type="protein sequence ID" value="KAA5613475.1"/>
    <property type="molecule type" value="Genomic_DNA"/>
</dbReference>
<dbReference type="AlphaFoldDB" id="A0A5M6J1G1"/>
<evidence type="ECO:0000256" key="1">
    <source>
        <dbReference type="SAM" id="MobiDB-lite"/>
    </source>
</evidence>
<keyword evidence="3" id="KW-1185">Reference proteome</keyword>
<comment type="caution">
    <text evidence="2">The sequence shown here is derived from an EMBL/GenBank/DDBJ whole genome shotgun (WGS) entry which is preliminary data.</text>
</comment>